<name>A0ABW5ZSD9_9FLAO</name>
<organism evidence="3 4">
    <name type="scientific">Psychroserpens luteus</name>
    <dbReference type="NCBI Taxonomy" id="1434066"/>
    <lineage>
        <taxon>Bacteria</taxon>
        <taxon>Pseudomonadati</taxon>
        <taxon>Bacteroidota</taxon>
        <taxon>Flavobacteriia</taxon>
        <taxon>Flavobacteriales</taxon>
        <taxon>Flavobacteriaceae</taxon>
        <taxon>Psychroserpens</taxon>
    </lineage>
</organism>
<protein>
    <submittedName>
        <fullName evidence="3">Uncharacterized protein</fullName>
    </submittedName>
</protein>
<keyword evidence="4" id="KW-1185">Reference proteome</keyword>
<keyword evidence="1" id="KW-0175">Coiled coil</keyword>
<evidence type="ECO:0000256" key="2">
    <source>
        <dbReference type="SAM" id="Phobius"/>
    </source>
</evidence>
<evidence type="ECO:0000256" key="1">
    <source>
        <dbReference type="SAM" id="Coils"/>
    </source>
</evidence>
<comment type="caution">
    <text evidence="3">The sequence shown here is derived from an EMBL/GenBank/DDBJ whole genome shotgun (WGS) entry which is preliminary data.</text>
</comment>
<proteinExistence type="predicted"/>
<sequence>MKTNMLSSLVIVFMIGIISIGCGSNSTKKSKLAKQNIKEANANLNQVRKESQEELKIKAKVDWEKFNKDSQKAIKEREIQIEELRARILEINKEEKQKLTLALDTLEQKKKSLKERLAQMDKKLKTNMEHINESDEVIKIAFERAFVHDMNELIIGIRDFWKTNSINK</sequence>
<dbReference type="Proteomes" id="UP001597548">
    <property type="component" value="Unassembled WGS sequence"/>
</dbReference>
<evidence type="ECO:0000313" key="3">
    <source>
        <dbReference type="EMBL" id="MFD2914588.1"/>
    </source>
</evidence>
<feature type="transmembrane region" description="Helical" evidence="2">
    <location>
        <begin position="6"/>
        <end position="24"/>
    </location>
</feature>
<dbReference type="EMBL" id="JBHUOS010000001">
    <property type="protein sequence ID" value="MFD2914588.1"/>
    <property type="molecule type" value="Genomic_DNA"/>
</dbReference>
<reference evidence="4" key="1">
    <citation type="journal article" date="2019" name="Int. J. Syst. Evol. Microbiol.">
        <title>The Global Catalogue of Microorganisms (GCM) 10K type strain sequencing project: providing services to taxonomists for standard genome sequencing and annotation.</title>
        <authorList>
            <consortium name="The Broad Institute Genomics Platform"/>
            <consortium name="The Broad Institute Genome Sequencing Center for Infectious Disease"/>
            <person name="Wu L."/>
            <person name="Ma J."/>
        </authorList>
    </citation>
    <scope>NUCLEOTIDE SEQUENCE [LARGE SCALE GENOMIC DNA]</scope>
    <source>
        <strain evidence="4">KCTC 32514</strain>
    </source>
</reference>
<accession>A0ABW5ZSD9</accession>
<keyword evidence="2" id="KW-0812">Transmembrane</keyword>
<keyword evidence="2" id="KW-0472">Membrane</keyword>
<dbReference type="RefSeq" id="WP_194507730.1">
    <property type="nucleotide sequence ID" value="NZ_JADILU010000003.1"/>
</dbReference>
<feature type="coiled-coil region" evidence="1">
    <location>
        <begin position="30"/>
        <end position="123"/>
    </location>
</feature>
<dbReference type="PROSITE" id="PS51257">
    <property type="entry name" value="PROKAR_LIPOPROTEIN"/>
    <property type="match status" value="1"/>
</dbReference>
<evidence type="ECO:0000313" key="4">
    <source>
        <dbReference type="Proteomes" id="UP001597548"/>
    </source>
</evidence>
<keyword evidence="2" id="KW-1133">Transmembrane helix</keyword>
<gene>
    <name evidence="3" type="ORF">ACFS29_02975</name>
</gene>